<evidence type="ECO:0000313" key="1">
    <source>
        <dbReference type="EMBL" id="CRF52878.1"/>
    </source>
</evidence>
<proteinExistence type="predicted"/>
<accession>A0A0K2Y1S1</accession>
<dbReference type="Proteomes" id="UP000043437">
    <property type="component" value="Unassembled WGS sequence"/>
</dbReference>
<dbReference type="AlphaFoldDB" id="A0A0K2Y1S1"/>
<gene>
    <name evidence="1" type="ORF">HAL07_13430</name>
</gene>
<evidence type="ECO:0000313" key="2">
    <source>
        <dbReference type="Proteomes" id="UP000043437"/>
    </source>
</evidence>
<protein>
    <submittedName>
        <fullName evidence="1">Uncharacterized protein</fullName>
    </submittedName>
</protein>
<dbReference type="EMBL" id="CDMG01000009">
    <property type="protein sequence ID" value="CRF52878.1"/>
    <property type="molecule type" value="Genomic_DNA"/>
</dbReference>
<reference evidence="2" key="1">
    <citation type="submission" date="2014-12" db="EMBL/GenBank/DDBJ databases">
        <authorList>
            <person name="Jaenicke S."/>
        </authorList>
    </citation>
    <scope>NUCLEOTIDE SEQUENCE [LARGE SCALE GENOMIC DNA]</scope>
</reference>
<sequence length="39" mass="4820">MIRRRFYSKKLKRILTSFKNLKENFREILNIPNTPAREP</sequence>
<name>A0A0K2Y1S1_9HELI</name>
<organism evidence="1 2">
    <name type="scientific">Helicobacter ailurogastricus</name>
    <dbReference type="NCBI Taxonomy" id="1578720"/>
    <lineage>
        <taxon>Bacteria</taxon>
        <taxon>Pseudomonadati</taxon>
        <taxon>Campylobacterota</taxon>
        <taxon>Epsilonproteobacteria</taxon>
        <taxon>Campylobacterales</taxon>
        <taxon>Helicobacteraceae</taxon>
        <taxon>Helicobacter</taxon>
    </lineage>
</organism>